<accession>A0AAU7ZIJ6</accession>
<evidence type="ECO:0000259" key="8">
    <source>
        <dbReference type="Pfam" id="PF07992"/>
    </source>
</evidence>
<evidence type="ECO:0000256" key="2">
    <source>
        <dbReference type="ARBA" id="ARBA00009130"/>
    </source>
</evidence>
<dbReference type="Pfam" id="PF07992">
    <property type="entry name" value="Pyr_redox_2"/>
    <property type="match status" value="1"/>
</dbReference>
<evidence type="ECO:0000256" key="6">
    <source>
        <dbReference type="ARBA" id="ARBA00023284"/>
    </source>
</evidence>
<dbReference type="EMBL" id="CP132933">
    <property type="protein sequence ID" value="XCB28865.1"/>
    <property type="molecule type" value="Genomic_DNA"/>
</dbReference>
<dbReference type="KEGG" id="temp:RBB75_20750"/>
<gene>
    <name evidence="9" type="ORF">RBB75_20750</name>
</gene>
<geneLocation type="plasmid" evidence="9">
    <name>unnamed1</name>
</geneLocation>
<proteinExistence type="inferred from homology"/>
<feature type="domain" description="Pyridine nucleotide-disulphide oxidoreductase dimerisation" evidence="7">
    <location>
        <begin position="324"/>
        <end position="427"/>
    </location>
</feature>
<protein>
    <submittedName>
        <fullName evidence="9">FAD-dependent oxidoreductase</fullName>
    </submittedName>
</protein>
<evidence type="ECO:0000259" key="7">
    <source>
        <dbReference type="Pfam" id="PF02852"/>
    </source>
</evidence>
<dbReference type="Gene3D" id="3.50.50.60">
    <property type="entry name" value="FAD/NAD(P)-binding domain"/>
    <property type="match status" value="2"/>
</dbReference>
<dbReference type="RefSeq" id="WP_353070524.1">
    <property type="nucleotide sequence ID" value="NZ_CP132933.1"/>
</dbReference>
<comment type="cofactor">
    <cofactor evidence="1">
        <name>FAD</name>
        <dbReference type="ChEBI" id="CHEBI:57692"/>
    </cofactor>
</comment>
<dbReference type="InterPro" id="IPR023753">
    <property type="entry name" value="FAD/NAD-binding_dom"/>
</dbReference>
<keyword evidence="6" id="KW-0676">Redox-active center</keyword>
<dbReference type="InterPro" id="IPR036188">
    <property type="entry name" value="FAD/NAD-bd_sf"/>
</dbReference>
<dbReference type="PRINTS" id="PR00368">
    <property type="entry name" value="FADPNR"/>
</dbReference>
<evidence type="ECO:0000256" key="4">
    <source>
        <dbReference type="ARBA" id="ARBA00022827"/>
    </source>
</evidence>
<dbReference type="SUPFAM" id="SSF51905">
    <property type="entry name" value="FAD/NAD(P)-binding domain"/>
    <property type="match status" value="2"/>
</dbReference>
<evidence type="ECO:0000256" key="1">
    <source>
        <dbReference type="ARBA" id="ARBA00001974"/>
    </source>
</evidence>
<dbReference type="AlphaFoldDB" id="A0AAU7ZIJ6"/>
<reference evidence="9" key="2">
    <citation type="journal article" date="2024" name="Environ. Microbiol.">
        <title>Genome analysis and description of Tunturibacter gen. nov. expands the diversity of Terriglobia in tundra soils.</title>
        <authorList>
            <person name="Messyasz A."/>
            <person name="Mannisto M.K."/>
            <person name="Kerkhof L.J."/>
            <person name="Haggblom M.M."/>
        </authorList>
    </citation>
    <scope>NUCLEOTIDE SEQUENCE</scope>
    <source>
        <strain evidence="9">M8UP23</strain>
    </source>
</reference>
<dbReference type="PANTHER" id="PTHR43429">
    <property type="entry name" value="PYRIDINE NUCLEOTIDE-DISULFIDE OXIDOREDUCTASE DOMAIN-CONTAINING"/>
    <property type="match status" value="1"/>
</dbReference>
<dbReference type="InterPro" id="IPR016156">
    <property type="entry name" value="FAD/NAD-linked_Rdtase_dimer_sf"/>
</dbReference>
<sequence>MQLLIIGGSDAGISAALRAREVNPNAEVTVLLADDFPNYSICGLPFYLSGETPDWHSLAHRTEFDGITVRRGHRAIRINPSGRTVDVYSDAAGNCSFPYDKLLIGTGAGPVRPRVEGLELFGVFPLHTMRDSFAVHTYLETNKPRRAVIVGAGYIGLEMADALTHRGIEVTIASRTPTVLATVDREFGEIVGAELQRHGVRVAVDVEVHRIERIGDHFRVSGSNDFEEECEMVLIAVGVKPNSTLGVEAGLKAGSKGALLTNRKMESEVPNIYVAGDCGETWHRLLNRYTYLPLGTTAHKQGRTAGENAVGGDRVFAGSLGTQVVKIFDLVIARTGLRHDEALREAFDPFTAESKMNDHKAYYPGASPVTIRVTGDIVTGRLLGAQMLGHWGAEISKRLDIFATALFHEMQVEELSDLDLSYTPPLSSPWDPVQMAGHHWCNTLEENVVESDATAKR</sequence>
<evidence type="ECO:0000256" key="3">
    <source>
        <dbReference type="ARBA" id="ARBA00022630"/>
    </source>
</evidence>
<reference evidence="9" key="1">
    <citation type="submission" date="2023-08" db="EMBL/GenBank/DDBJ databases">
        <authorList>
            <person name="Messyasz A."/>
            <person name="Mannisto M.K."/>
            <person name="Kerkhof L.J."/>
            <person name="Haggblom M."/>
        </authorList>
    </citation>
    <scope>NUCLEOTIDE SEQUENCE</scope>
    <source>
        <strain evidence="9">M8UP23</strain>
        <plasmid evidence="9">unnamed1</plasmid>
    </source>
</reference>
<dbReference type="GO" id="GO:0016491">
    <property type="term" value="F:oxidoreductase activity"/>
    <property type="evidence" value="ECO:0007669"/>
    <property type="project" value="UniProtKB-KW"/>
</dbReference>
<dbReference type="InterPro" id="IPR004099">
    <property type="entry name" value="Pyr_nucl-diS_OxRdtase_dimer"/>
</dbReference>
<dbReference type="SUPFAM" id="SSF55424">
    <property type="entry name" value="FAD/NAD-linked reductases, dimerisation (C-terminal) domain"/>
    <property type="match status" value="1"/>
</dbReference>
<dbReference type="PANTHER" id="PTHR43429:SF1">
    <property type="entry name" value="NAD(P)H SULFUR OXIDOREDUCTASE (COA-DEPENDENT)"/>
    <property type="match status" value="1"/>
</dbReference>
<keyword evidence="3" id="KW-0285">Flavoprotein</keyword>
<keyword evidence="5" id="KW-0560">Oxidoreductase</keyword>
<evidence type="ECO:0000256" key="5">
    <source>
        <dbReference type="ARBA" id="ARBA00023002"/>
    </source>
</evidence>
<keyword evidence="4" id="KW-0274">FAD</keyword>
<feature type="domain" description="FAD/NAD(P)-binding" evidence="8">
    <location>
        <begin position="2"/>
        <end position="302"/>
    </location>
</feature>
<dbReference type="InterPro" id="IPR050260">
    <property type="entry name" value="FAD-bd_OxRdtase"/>
</dbReference>
<dbReference type="Pfam" id="PF02852">
    <property type="entry name" value="Pyr_redox_dim"/>
    <property type="match status" value="1"/>
</dbReference>
<dbReference type="PRINTS" id="PR00411">
    <property type="entry name" value="PNDRDTASEI"/>
</dbReference>
<keyword evidence="9" id="KW-0614">Plasmid</keyword>
<evidence type="ECO:0000313" key="9">
    <source>
        <dbReference type="EMBL" id="XCB28865.1"/>
    </source>
</evidence>
<comment type="similarity">
    <text evidence="2">Belongs to the class-III pyridine nucleotide-disulfide oxidoreductase family.</text>
</comment>
<name>A0AAU7ZIJ6_9BACT</name>
<organism evidence="9">
    <name type="scientific">Tunturiibacter empetritectus</name>
    <dbReference type="NCBI Taxonomy" id="3069691"/>
    <lineage>
        <taxon>Bacteria</taxon>
        <taxon>Pseudomonadati</taxon>
        <taxon>Acidobacteriota</taxon>
        <taxon>Terriglobia</taxon>
        <taxon>Terriglobales</taxon>
        <taxon>Acidobacteriaceae</taxon>
        <taxon>Tunturiibacter</taxon>
    </lineage>
</organism>